<reference evidence="2 3" key="1">
    <citation type="journal article" date="2015" name="Proc. Natl. Acad. Sci. U.S.A.">
        <title>The resurrection genome of Boea hygrometrica: A blueprint for survival of dehydration.</title>
        <authorList>
            <person name="Xiao L."/>
            <person name="Yang G."/>
            <person name="Zhang L."/>
            <person name="Yang X."/>
            <person name="Zhao S."/>
            <person name="Ji Z."/>
            <person name="Zhou Q."/>
            <person name="Hu M."/>
            <person name="Wang Y."/>
            <person name="Chen M."/>
            <person name="Xu Y."/>
            <person name="Jin H."/>
            <person name="Xiao X."/>
            <person name="Hu G."/>
            <person name="Bao F."/>
            <person name="Hu Y."/>
            <person name="Wan P."/>
            <person name="Li L."/>
            <person name="Deng X."/>
            <person name="Kuang T."/>
            <person name="Xiang C."/>
            <person name="Zhu J.K."/>
            <person name="Oliver M.J."/>
            <person name="He Y."/>
        </authorList>
    </citation>
    <scope>NUCLEOTIDE SEQUENCE [LARGE SCALE GENOMIC DNA]</scope>
    <source>
        <strain evidence="3">cv. XS01</strain>
    </source>
</reference>
<protein>
    <submittedName>
        <fullName evidence="2">Uncharacterized protein</fullName>
    </submittedName>
</protein>
<keyword evidence="3" id="KW-1185">Reference proteome</keyword>
<dbReference type="AlphaFoldDB" id="A0A2Z7C8A0"/>
<organism evidence="2 3">
    <name type="scientific">Dorcoceras hygrometricum</name>
    <dbReference type="NCBI Taxonomy" id="472368"/>
    <lineage>
        <taxon>Eukaryota</taxon>
        <taxon>Viridiplantae</taxon>
        <taxon>Streptophyta</taxon>
        <taxon>Embryophyta</taxon>
        <taxon>Tracheophyta</taxon>
        <taxon>Spermatophyta</taxon>
        <taxon>Magnoliopsida</taxon>
        <taxon>eudicotyledons</taxon>
        <taxon>Gunneridae</taxon>
        <taxon>Pentapetalae</taxon>
        <taxon>asterids</taxon>
        <taxon>lamiids</taxon>
        <taxon>Lamiales</taxon>
        <taxon>Gesneriaceae</taxon>
        <taxon>Didymocarpoideae</taxon>
        <taxon>Trichosporeae</taxon>
        <taxon>Loxocarpinae</taxon>
        <taxon>Dorcoceras</taxon>
    </lineage>
</organism>
<feature type="region of interest" description="Disordered" evidence="1">
    <location>
        <begin position="116"/>
        <end position="136"/>
    </location>
</feature>
<evidence type="ECO:0000313" key="3">
    <source>
        <dbReference type="Proteomes" id="UP000250235"/>
    </source>
</evidence>
<feature type="compositionally biased region" description="Low complexity" evidence="1">
    <location>
        <begin position="121"/>
        <end position="132"/>
    </location>
</feature>
<gene>
    <name evidence="2" type="ORF">F511_42550</name>
</gene>
<evidence type="ECO:0000256" key="1">
    <source>
        <dbReference type="SAM" id="MobiDB-lite"/>
    </source>
</evidence>
<evidence type="ECO:0000313" key="2">
    <source>
        <dbReference type="EMBL" id="KZV42962.1"/>
    </source>
</evidence>
<sequence length="251" mass="28148">MHEFCVYASDLDRWEITIEPAAACKTPSDVCFTATRCVAFTRVVISRATTVWAEAGQVRTGWTWGWSIRKGSGSGGRSRENCRAKWLLVAVAREEHAELLGSVSLNGAGDDPVDEYVQTGNSETTTNSSSSESEQEDVHCLMANQSTDDEVFDFSNSEFTREDLINALNEMVHEYRKLYQTFEEIKAENGCLKNSSVESRTSQLEDTDCLQTELSKLKIENDLLRTKSYELSSENERLSQVMCSWTKSSVS</sequence>
<name>A0A2Z7C8A0_9LAMI</name>
<dbReference type="Proteomes" id="UP000250235">
    <property type="component" value="Unassembled WGS sequence"/>
</dbReference>
<dbReference type="EMBL" id="KQ998392">
    <property type="protein sequence ID" value="KZV42962.1"/>
    <property type="molecule type" value="Genomic_DNA"/>
</dbReference>
<accession>A0A2Z7C8A0</accession>
<proteinExistence type="predicted"/>